<dbReference type="InterPro" id="IPR013422">
    <property type="entry name" value="CRISPR-assoc_prot_Cas5_N"/>
</dbReference>
<protein>
    <submittedName>
        <fullName evidence="2">CRISPR-associated protein, TM1800 family</fullName>
    </submittedName>
</protein>
<dbReference type="PATRIC" id="fig|1434119.4.peg.3939"/>
<dbReference type="GeneID" id="41607176"/>
<evidence type="ECO:0000313" key="3">
    <source>
        <dbReference type="Proteomes" id="UP000033092"/>
    </source>
</evidence>
<reference evidence="2 3" key="1">
    <citation type="submission" date="2014-07" db="EMBL/GenBank/DDBJ databases">
        <title>Methanogenic archaea and the global carbon cycle.</title>
        <authorList>
            <person name="Henriksen J.R."/>
            <person name="Luke J."/>
            <person name="Reinhart S."/>
            <person name="Benedict M.N."/>
            <person name="Youngblut N.D."/>
            <person name="Metcalf M.E."/>
            <person name="Whitaker R.J."/>
            <person name="Metcalf W.W."/>
        </authorList>
    </citation>
    <scope>NUCLEOTIDE SEQUENCE [LARGE SCALE GENOMIC DNA]</scope>
    <source>
        <strain evidence="2 3">HI350</strain>
    </source>
</reference>
<name>A0A0E3PHY4_9EURY</name>
<dbReference type="NCBIfam" id="TIGR02592">
    <property type="entry name" value="cas_Cas5h"/>
    <property type="match status" value="1"/>
</dbReference>
<dbReference type="RefSeq" id="WP_148705859.1">
    <property type="nucleotide sequence ID" value="NZ_CP009507.1"/>
</dbReference>
<gene>
    <name evidence="2" type="ORF">MSSIH_3019</name>
</gene>
<dbReference type="NCBIfam" id="TIGR02593">
    <property type="entry name" value="CRISPR_cas5"/>
    <property type="match status" value="1"/>
</dbReference>
<dbReference type="GO" id="GO:0043571">
    <property type="term" value="P:maintenance of CRISPR repeat elements"/>
    <property type="evidence" value="ECO:0007669"/>
    <property type="project" value="InterPro"/>
</dbReference>
<dbReference type="InterPro" id="IPR013421">
    <property type="entry name" value="CRISPR-assoc_prot_Cas5_HALMA"/>
</dbReference>
<evidence type="ECO:0000313" key="2">
    <source>
        <dbReference type="EMBL" id="AKB33709.1"/>
    </source>
</evidence>
<dbReference type="AlphaFoldDB" id="A0A0E3PHY4"/>
<dbReference type="HOGENOM" id="CLU_090888_1_0_2"/>
<dbReference type="Proteomes" id="UP000033092">
    <property type="component" value="Chromosome"/>
</dbReference>
<sequence length="233" mass="26920">MKVLVFDVWGDFGHFRKHYTTTSPLTYSIPPRTAIAGMIGAIEGFGKNEYLQHFSKENANIAVKISCPIKKTRIAENLIDTKIAPMMSRIKTRTQIRFEVLKDVKYRIYFSHSSEEVYNKLYSMLNGHKSVYTLCLGLSEHIANYEFVGEMEAVSELSDFEREIHSVIPEKELIKINFEEGKEYFSETIPIEMLPNREVIEYGKVLFEKNAKCILASVNNLWRLENGEGIIFM</sequence>
<proteinExistence type="predicted"/>
<organism evidence="2 3">
    <name type="scientific">Methanosarcina siciliae HI350</name>
    <dbReference type="NCBI Taxonomy" id="1434119"/>
    <lineage>
        <taxon>Archaea</taxon>
        <taxon>Methanobacteriati</taxon>
        <taxon>Methanobacteriota</taxon>
        <taxon>Stenosarchaea group</taxon>
        <taxon>Methanomicrobia</taxon>
        <taxon>Methanosarcinales</taxon>
        <taxon>Methanosarcinaceae</taxon>
        <taxon>Methanosarcina</taxon>
    </lineage>
</organism>
<dbReference type="KEGG" id="msz:MSSIH_3019"/>
<dbReference type="Pfam" id="PF09704">
    <property type="entry name" value="Cas_Cas5d"/>
    <property type="match status" value="1"/>
</dbReference>
<evidence type="ECO:0000256" key="1">
    <source>
        <dbReference type="ARBA" id="ARBA00023118"/>
    </source>
</evidence>
<dbReference type="GO" id="GO:0051607">
    <property type="term" value="P:defense response to virus"/>
    <property type="evidence" value="ECO:0007669"/>
    <property type="project" value="UniProtKB-KW"/>
</dbReference>
<dbReference type="InterPro" id="IPR021124">
    <property type="entry name" value="CRISPR-assoc_prot_Cas5"/>
</dbReference>
<accession>A0A0E3PHY4</accession>
<keyword evidence="1" id="KW-0051">Antiviral defense</keyword>
<dbReference type="EMBL" id="CP009507">
    <property type="protein sequence ID" value="AKB33709.1"/>
    <property type="molecule type" value="Genomic_DNA"/>
</dbReference>
<dbReference type="Gene3D" id="3.30.70.2660">
    <property type="match status" value="1"/>
</dbReference>